<feature type="domain" description="ABC transporter" evidence="9">
    <location>
        <begin position="235"/>
        <end position="472"/>
    </location>
</feature>
<feature type="transmembrane region" description="Helical" evidence="8">
    <location>
        <begin position="705"/>
        <end position="727"/>
    </location>
</feature>
<evidence type="ECO:0000256" key="4">
    <source>
        <dbReference type="ARBA" id="ARBA00022741"/>
    </source>
</evidence>
<feature type="transmembrane region" description="Helical" evidence="8">
    <location>
        <begin position="644"/>
        <end position="665"/>
    </location>
</feature>
<evidence type="ECO:0000256" key="5">
    <source>
        <dbReference type="ARBA" id="ARBA00022840"/>
    </source>
</evidence>
<name>A0A9D1XS32_9BACT</name>
<feature type="transmembrane region" description="Helical" evidence="8">
    <location>
        <begin position="6"/>
        <end position="23"/>
    </location>
</feature>
<organism evidence="10 11">
    <name type="scientific">Candidatus Parabacteroides intestinigallinarum</name>
    <dbReference type="NCBI Taxonomy" id="2838722"/>
    <lineage>
        <taxon>Bacteria</taxon>
        <taxon>Pseudomonadati</taxon>
        <taxon>Bacteroidota</taxon>
        <taxon>Bacteroidia</taxon>
        <taxon>Bacteroidales</taxon>
        <taxon>Tannerellaceae</taxon>
        <taxon>Parabacteroides</taxon>
    </lineage>
</organism>
<dbReference type="GO" id="GO:0016887">
    <property type="term" value="F:ATP hydrolysis activity"/>
    <property type="evidence" value="ECO:0007669"/>
    <property type="project" value="InterPro"/>
</dbReference>
<dbReference type="Proteomes" id="UP000823847">
    <property type="component" value="Unassembled WGS sequence"/>
</dbReference>
<evidence type="ECO:0000256" key="2">
    <source>
        <dbReference type="ARBA" id="ARBA00022448"/>
    </source>
</evidence>
<dbReference type="InterPro" id="IPR013525">
    <property type="entry name" value="ABC2_TM"/>
</dbReference>
<dbReference type="InterPro" id="IPR050352">
    <property type="entry name" value="ABCG_transporters"/>
</dbReference>
<dbReference type="Gene3D" id="3.40.50.300">
    <property type="entry name" value="P-loop containing nucleotide triphosphate hydrolases"/>
    <property type="match status" value="1"/>
</dbReference>
<dbReference type="InterPro" id="IPR027417">
    <property type="entry name" value="P-loop_NTPase"/>
</dbReference>
<feature type="transmembrane region" description="Helical" evidence="8">
    <location>
        <begin position="565"/>
        <end position="588"/>
    </location>
</feature>
<evidence type="ECO:0000256" key="3">
    <source>
        <dbReference type="ARBA" id="ARBA00022692"/>
    </source>
</evidence>
<sequence length="974" mass="110758">MNETILNGLLNLFAIFASLAKIGREQARQAVNFYLTSHFGVRSHKEYMALFEEAQGVYDDPLIPINRENVIINVCNQLKPKLVAEDQALLLLRFMEFAHSNDQGLDKNLSIFQKIADIFNIDDECFRHLYAFVAGGKSPAILTIDADERSEEANHIYRKGLKGKIRVLQLARFDRMVFTYSGNGRVYMNDIPLTPGIFYGWQRSSVIKSPLFLPIYYSDILDVFNQRGHKERIQLTGRGIEFRFKNSDNGIHNFSFNLESGQLVAIMGGSGVGKSTLLGILNGNITPQQGSIRLNGHPLNSPGSKQLIGFVPQDDLLIEELTVYQNLWYTARLCFANLSLEEIERRVNTILEDLDLTKIKDLAVGSPIRKTISGGQRKRLNIALELIREPAILYLDEPTSGLSSTDSEKVIMLLKEQTHRGRLVVVNIHQPSSEIYKLFDRLWLLDTGGYPIYDGNPIEAITYFKRIANYTDQDISVCGTCGNINPELILTIIDAKKIDDSGNQTNIRKITAKEWHELYVAARPAFQDVKESPLPPNRQRKPSAWKQFMIFLERNIKTKITNKQYLCIALLEAPLLALIVAMLTRYVPDEGYSLLANKNLVSYIFMAVIVATFTGLSISAEEIIKDKTLLKRERFLRLSRNSYLASKMFYLLCVSAIQSLLFIAVGNSLMGIGGEMFLTWWITLWVTSFLANLTGLVLSQTLNSIVAIYITIPLLLIPQILLCGLVVKFDDLSRSAASRNVVPLIGEVIPSRWAFEALVTEQFRSNSYNRLFFPVEKEKFLAQYYRNIHAEEVHNLINSLNLIPEKREEYMRTIQNELPILAHAARIAPYQKGEGLDSYMNKVDEALHARCDNFTALLEKKRQDVIKEHGSEWLNILKKKHHNSAIEELVLNSSGTQFYKVAHNRIYPKIGQIYLEPDNNWGRAPFYSHEKKFANYTFSTFAFNLLMLGIFAVLVIISIFAEFPGRFINKGNES</sequence>
<keyword evidence="4" id="KW-0547">Nucleotide-binding</keyword>
<evidence type="ECO:0000313" key="11">
    <source>
        <dbReference type="Proteomes" id="UP000823847"/>
    </source>
</evidence>
<dbReference type="EMBL" id="DXEN01000064">
    <property type="protein sequence ID" value="HIX86641.1"/>
    <property type="molecule type" value="Genomic_DNA"/>
</dbReference>
<comment type="subcellular location">
    <subcellularLocation>
        <location evidence="1">Membrane</location>
        <topology evidence="1">Multi-pass membrane protein</topology>
    </subcellularLocation>
</comment>
<dbReference type="GO" id="GO:0140359">
    <property type="term" value="F:ABC-type transporter activity"/>
    <property type="evidence" value="ECO:0007669"/>
    <property type="project" value="InterPro"/>
</dbReference>
<accession>A0A9D1XS32</accession>
<keyword evidence="6 8" id="KW-1133">Transmembrane helix</keyword>
<dbReference type="SMART" id="SM00382">
    <property type="entry name" value="AAA"/>
    <property type="match status" value="1"/>
</dbReference>
<dbReference type="PROSITE" id="PS00211">
    <property type="entry name" value="ABC_TRANSPORTER_1"/>
    <property type="match status" value="1"/>
</dbReference>
<dbReference type="InterPro" id="IPR003439">
    <property type="entry name" value="ABC_transporter-like_ATP-bd"/>
</dbReference>
<keyword evidence="7 8" id="KW-0472">Membrane</keyword>
<proteinExistence type="predicted"/>
<evidence type="ECO:0000256" key="8">
    <source>
        <dbReference type="SAM" id="Phobius"/>
    </source>
</evidence>
<dbReference type="PANTHER" id="PTHR48041:SF139">
    <property type="entry name" value="PROTEIN SCARLET"/>
    <property type="match status" value="1"/>
</dbReference>
<evidence type="ECO:0000313" key="10">
    <source>
        <dbReference type="EMBL" id="HIX86641.1"/>
    </source>
</evidence>
<evidence type="ECO:0000256" key="6">
    <source>
        <dbReference type="ARBA" id="ARBA00022989"/>
    </source>
</evidence>
<dbReference type="Pfam" id="PF01061">
    <property type="entry name" value="ABC2_membrane"/>
    <property type="match status" value="1"/>
</dbReference>
<dbReference type="GO" id="GO:0016020">
    <property type="term" value="C:membrane"/>
    <property type="evidence" value="ECO:0007669"/>
    <property type="project" value="UniProtKB-SubCell"/>
</dbReference>
<dbReference type="Pfam" id="PF00005">
    <property type="entry name" value="ABC_tran"/>
    <property type="match status" value="1"/>
</dbReference>
<evidence type="ECO:0000256" key="1">
    <source>
        <dbReference type="ARBA" id="ARBA00004141"/>
    </source>
</evidence>
<keyword evidence="2" id="KW-0813">Transport</keyword>
<comment type="caution">
    <text evidence="10">The sequence shown here is derived from an EMBL/GenBank/DDBJ whole genome shotgun (WGS) entry which is preliminary data.</text>
</comment>
<keyword evidence="3 8" id="KW-0812">Transmembrane</keyword>
<feature type="transmembrane region" description="Helical" evidence="8">
    <location>
        <begin position="600"/>
        <end position="624"/>
    </location>
</feature>
<gene>
    <name evidence="10" type="ORF">H9848_08570</name>
</gene>
<dbReference type="GO" id="GO:0005524">
    <property type="term" value="F:ATP binding"/>
    <property type="evidence" value="ECO:0007669"/>
    <property type="project" value="UniProtKB-KW"/>
</dbReference>
<evidence type="ECO:0000256" key="7">
    <source>
        <dbReference type="ARBA" id="ARBA00023136"/>
    </source>
</evidence>
<keyword evidence="5 10" id="KW-0067">ATP-binding</keyword>
<dbReference type="PROSITE" id="PS50893">
    <property type="entry name" value="ABC_TRANSPORTER_2"/>
    <property type="match status" value="1"/>
</dbReference>
<dbReference type="InterPro" id="IPR003593">
    <property type="entry name" value="AAA+_ATPase"/>
</dbReference>
<reference evidence="10" key="2">
    <citation type="submission" date="2021-04" db="EMBL/GenBank/DDBJ databases">
        <authorList>
            <person name="Gilroy R."/>
        </authorList>
    </citation>
    <scope>NUCLEOTIDE SEQUENCE</scope>
    <source>
        <strain evidence="10">ChiHecec2B26-12326</strain>
    </source>
</reference>
<feature type="transmembrane region" description="Helical" evidence="8">
    <location>
        <begin position="677"/>
        <end position="698"/>
    </location>
</feature>
<protein>
    <submittedName>
        <fullName evidence="10">ATP-binding cassette domain-containing protein</fullName>
    </submittedName>
</protein>
<dbReference type="SUPFAM" id="SSF52540">
    <property type="entry name" value="P-loop containing nucleoside triphosphate hydrolases"/>
    <property type="match status" value="1"/>
</dbReference>
<dbReference type="PANTHER" id="PTHR48041">
    <property type="entry name" value="ABC TRANSPORTER G FAMILY MEMBER 28"/>
    <property type="match status" value="1"/>
</dbReference>
<evidence type="ECO:0000259" key="9">
    <source>
        <dbReference type="PROSITE" id="PS50893"/>
    </source>
</evidence>
<feature type="transmembrane region" description="Helical" evidence="8">
    <location>
        <begin position="941"/>
        <end position="961"/>
    </location>
</feature>
<reference evidence="10" key="1">
    <citation type="journal article" date="2021" name="PeerJ">
        <title>Extensive microbial diversity within the chicken gut microbiome revealed by metagenomics and culture.</title>
        <authorList>
            <person name="Gilroy R."/>
            <person name="Ravi A."/>
            <person name="Getino M."/>
            <person name="Pursley I."/>
            <person name="Horton D.L."/>
            <person name="Alikhan N.F."/>
            <person name="Baker D."/>
            <person name="Gharbi K."/>
            <person name="Hall N."/>
            <person name="Watson M."/>
            <person name="Adriaenssens E.M."/>
            <person name="Foster-Nyarko E."/>
            <person name="Jarju S."/>
            <person name="Secka A."/>
            <person name="Antonio M."/>
            <person name="Oren A."/>
            <person name="Chaudhuri R.R."/>
            <person name="La Ragione R."/>
            <person name="Hildebrand F."/>
            <person name="Pallen M.J."/>
        </authorList>
    </citation>
    <scope>NUCLEOTIDE SEQUENCE</scope>
    <source>
        <strain evidence="10">ChiHecec2B26-12326</strain>
    </source>
</reference>
<dbReference type="InterPro" id="IPR017871">
    <property type="entry name" value="ABC_transporter-like_CS"/>
</dbReference>
<dbReference type="AlphaFoldDB" id="A0A9D1XS32"/>